<keyword evidence="5" id="KW-1185">Reference proteome</keyword>
<dbReference type="SUPFAM" id="SSF53474">
    <property type="entry name" value="alpha/beta-Hydrolases"/>
    <property type="match status" value="1"/>
</dbReference>
<name>A0A521D6X6_9EURY</name>
<dbReference type="InterPro" id="IPR003140">
    <property type="entry name" value="PLipase/COase/thioEstase"/>
</dbReference>
<evidence type="ECO:0000313" key="5">
    <source>
        <dbReference type="Proteomes" id="UP000319712"/>
    </source>
</evidence>
<dbReference type="Pfam" id="PF02230">
    <property type="entry name" value="Abhydrolase_2"/>
    <property type="match status" value="1"/>
</dbReference>
<dbReference type="PANTHER" id="PTHR10655:SF17">
    <property type="entry name" value="LYSOPHOSPHOLIPASE-LIKE PROTEIN 1"/>
    <property type="match status" value="1"/>
</dbReference>
<dbReference type="Gene3D" id="3.40.50.1820">
    <property type="entry name" value="alpha/beta hydrolase"/>
    <property type="match status" value="1"/>
</dbReference>
<organism evidence="4 5">
    <name type="scientific">Halorubrum cibi</name>
    <dbReference type="NCBI Taxonomy" id="413815"/>
    <lineage>
        <taxon>Archaea</taxon>
        <taxon>Methanobacteriati</taxon>
        <taxon>Methanobacteriota</taxon>
        <taxon>Stenosarchaea group</taxon>
        <taxon>Halobacteria</taxon>
        <taxon>Halobacteriales</taxon>
        <taxon>Haloferacaceae</taxon>
        <taxon>Halorubrum</taxon>
    </lineage>
</organism>
<dbReference type="PANTHER" id="PTHR10655">
    <property type="entry name" value="LYSOPHOSPHOLIPASE-RELATED"/>
    <property type="match status" value="1"/>
</dbReference>
<evidence type="ECO:0000259" key="3">
    <source>
        <dbReference type="Pfam" id="PF02230"/>
    </source>
</evidence>
<protein>
    <submittedName>
        <fullName evidence="4">Phospholipase/carboxylesterase</fullName>
    </submittedName>
</protein>
<dbReference type="AlphaFoldDB" id="A0A521D6X6"/>
<dbReference type="RefSeq" id="WP_142986646.1">
    <property type="nucleotide sequence ID" value="NZ_FXTD01000006.1"/>
</dbReference>
<feature type="domain" description="Phospholipase/carboxylesterase/thioesterase" evidence="3">
    <location>
        <begin position="19"/>
        <end position="214"/>
    </location>
</feature>
<dbReference type="EMBL" id="FXTD01000006">
    <property type="protein sequence ID" value="SMO67449.1"/>
    <property type="molecule type" value="Genomic_DNA"/>
</dbReference>
<dbReference type="Proteomes" id="UP000319712">
    <property type="component" value="Unassembled WGS sequence"/>
</dbReference>
<comment type="similarity">
    <text evidence="1">Belongs to the AB hydrolase superfamily. AB hydrolase 2 family.</text>
</comment>
<evidence type="ECO:0000256" key="1">
    <source>
        <dbReference type="ARBA" id="ARBA00006499"/>
    </source>
</evidence>
<dbReference type="InterPro" id="IPR029058">
    <property type="entry name" value="AB_hydrolase_fold"/>
</dbReference>
<dbReference type="GO" id="GO:0016787">
    <property type="term" value="F:hydrolase activity"/>
    <property type="evidence" value="ECO:0007669"/>
    <property type="project" value="UniProtKB-KW"/>
</dbReference>
<keyword evidence="2" id="KW-0378">Hydrolase</keyword>
<evidence type="ECO:0000256" key="2">
    <source>
        <dbReference type="ARBA" id="ARBA00022801"/>
    </source>
</evidence>
<gene>
    <name evidence="4" type="ORF">SAMN06264867_10664</name>
</gene>
<dbReference type="OrthoDB" id="203477at2157"/>
<evidence type="ECO:0000313" key="4">
    <source>
        <dbReference type="EMBL" id="SMO67449.1"/>
    </source>
</evidence>
<sequence>MTDLPLEHVHVAPDHDAGPAPAVFVLHGRGADEEDLLPVAESLPDDLHVISLRAPDPLQGGYTWYELDLSGGGLHESQPHVEDFRRSLDLIDESVSAATDAYGLDADRIGLLGFSQGAITSLSLLLETPDSYDWVVGLHGYLPDSHLDLTPEGIEGKPVFVGAGTGDRVIPDSRAEAAADRLAEIGADVTYETYATGHGIGQAELADVVAFVEARLR</sequence>
<reference evidence="4 5" key="1">
    <citation type="submission" date="2017-05" db="EMBL/GenBank/DDBJ databases">
        <authorList>
            <person name="Varghese N."/>
            <person name="Submissions S."/>
        </authorList>
    </citation>
    <scope>NUCLEOTIDE SEQUENCE [LARGE SCALE GENOMIC DNA]</scope>
    <source>
        <strain evidence="4 5">DSM 19504</strain>
    </source>
</reference>
<accession>A0A521D6X6</accession>
<proteinExistence type="inferred from homology"/>
<dbReference type="InterPro" id="IPR050565">
    <property type="entry name" value="LYPA1-2/EST-like"/>
</dbReference>